<name>A0ACC2X2M6_9TREE</name>
<evidence type="ECO:0000313" key="1">
    <source>
        <dbReference type="EMBL" id="KAJ9117311.1"/>
    </source>
</evidence>
<proteinExistence type="predicted"/>
<dbReference type="EMBL" id="JASBWS010000002">
    <property type="protein sequence ID" value="KAJ9117311.1"/>
    <property type="molecule type" value="Genomic_DNA"/>
</dbReference>
<sequence length="340" mass="37673">MLLLLLLLGAAIALLITAYTLLIIFSPEATPTTPNERLYASATTTEAPLSPLSDPPSCSLSVVVPAYNERERLPSMIDEAMRYLLLPRQKTDDDEEFQAWYGRGVEILIVDDGSGDDTAHVGLELANKWEREARGRVEIRVVRLEGNRGKGGAVRHGILFSRGERILFADADGASTFEDLALLQREMDRLVRPTAGAQKNPGHAVVVGSRAHMVNSDAVVKRSFLRNLLMRAFHIFLRTLGVRGVKDTQCGFKLFTRPTALTLFPTMHLHRWSFDVELLLLAQQLGLPIAEVPIRWHEVEGSKISVGWDGLGMARDLVVLRGNLALGRWVVPRVVGAKEE</sequence>
<organism evidence="1 2">
    <name type="scientific">Naganishia adeliensis</name>
    <dbReference type="NCBI Taxonomy" id="92952"/>
    <lineage>
        <taxon>Eukaryota</taxon>
        <taxon>Fungi</taxon>
        <taxon>Dikarya</taxon>
        <taxon>Basidiomycota</taxon>
        <taxon>Agaricomycotina</taxon>
        <taxon>Tremellomycetes</taxon>
        <taxon>Filobasidiales</taxon>
        <taxon>Filobasidiaceae</taxon>
        <taxon>Naganishia</taxon>
    </lineage>
</organism>
<protein>
    <submittedName>
        <fullName evidence="1">Uncharacterized protein</fullName>
    </submittedName>
</protein>
<reference evidence="1" key="1">
    <citation type="submission" date="2023-04" db="EMBL/GenBank/DDBJ databases">
        <title>Draft Genome sequencing of Naganishia species isolated from polar environments using Oxford Nanopore Technology.</title>
        <authorList>
            <person name="Leo P."/>
            <person name="Venkateswaran K."/>
        </authorList>
    </citation>
    <scope>NUCLEOTIDE SEQUENCE</scope>
    <source>
        <strain evidence="1">MNA-CCFEE 5262</strain>
    </source>
</reference>
<gene>
    <name evidence="1" type="ORF">QFC20_000458</name>
</gene>
<evidence type="ECO:0000313" key="2">
    <source>
        <dbReference type="Proteomes" id="UP001230649"/>
    </source>
</evidence>
<dbReference type="Proteomes" id="UP001230649">
    <property type="component" value="Unassembled WGS sequence"/>
</dbReference>
<keyword evidence="2" id="KW-1185">Reference proteome</keyword>
<accession>A0ACC2X2M6</accession>
<comment type="caution">
    <text evidence="1">The sequence shown here is derived from an EMBL/GenBank/DDBJ whole genome shotgun (WGS) entry which is preliminary data.</text>
</comment>